<protein>
    <submittedName>
        <fullName evidence="4">NADP-dependent aldehyde dehydrogenase</fullName>
    </submittedName>
</protein>
<dbReference type="InterPro" id="IPR016162">
    <property type="entry name" value="Ald_DH_N"/>
</dbReference>
<dbReference type="SUPFAM" id="SSF53720">
    <property type="entry name" value="ALDH-like"/>
    <property type="match status" value="1"/>
</dbReference>
<dbReference type="EMBL" id="SHKI01000006">
    <property type="protein sequence ID" value="RZT62828.1"/>
    <property type="molecule type" value="Genomic_DNA"/>
</dbReference>
<dbReference type="Gene3D" id="3.40.605.10">
    <property type="entry name" value="Aldehyde Dehydrogenase, Chain A, domain 1"/>
    <property type="match status" value="2"/>
</dbReference>
<organism evidence="4 5">
    <name type="scientific">Leucobacter luti</name>
    <dbReference type="NCBI Taxonomy" id="340320"/>
    <lineage>
        <taxon>Bacteria</taxon>
        <taxon>Bacillati</taxon>
        <taxon>Actinomycetota</taxon>
        <taxon>Actinomycetes</taxon>
        <taxon>Micrococcales</taxon>
        <taxon>Microbacteriaceae</taxon>
        <taxon>Leucobacter</taxon>
    </lineage>
</organism>
<dbReference type="InterPro" id="IPR016161">
    <property type="entry name" value="Ald_DH/histidinol_DH"/>
</dbReference>
<dbReference type="GO" id="GO:0016491">
    <property type="term" value="F:oxidoreductase activity"/>
    <property type="evidence" value="ECO:0007669"/>
    <property type="project" value="UniProtKB-KW"/>
</dbReference>
<keyword evidence="2" id="KW-0732">Signal</keyword>
<keyword evidence="1" id="KW-0560">Oxidoreductase</keyword>
<evidence type="ECO:0000256" key="2">
    <source>
        <dbReference type="SAM" id="SignalP"/>
    </source>
</evidence>
<evidence type="ECO:0000259" key="3">
    <source>
        <dbReference type="Pfam" id="PF00171"/>
    </source>
</evidence>
<gene>
    <name evidence="4" type="ORF">EV139_2534</name>
</gene>
<feature type="domain" description="Aldehyde dehydrogenase" evidence="3">
    <location>
        <begin position="7"/>
        <end position="363"/>
    </location>
</feature>
<dbReference type="PANTHER" id="PTHR43353:SF3">
    <property type="entry name" value="ALDEHYDE DEHYDROGENASE-RELATED"/>
    <property type="match status" value="1"/>
</dbReference>
<evidence type="ECO:0000313" key="4">
    <source>
        <dbReference type="EMBL" id="RZT62828.1"/>
    </source>
</evidence>
<dbReference type="OrthoDB" id="9770537at2"/>
<evidence type="ECO:0000256" key="1">
    <source>
        <dbReference type="ARBA" id="ARBA00023002"/>
    </source>
</evidence>
<dbReference type="RefSeq" id="WP_130454697.1">
    <property type="nucleotide sequence ID" value="NZ_QYAG01000002.1"/>
</dbReference>
<evidence type="ECO:0000313" key="5">
    <source>
        <dbReference type="Proteomes" id="UP000291832"/>
    </source>
</evidence>
<feature type="signal peptide" evidence="2">
    <location>
        <begin position="1"/>
        <end position="24"/>
    </location>
</feature>
<comment type="caution">
    <text evidence="4">The sequence shown here is derived from an EMBL/GenBank/DDBJ whole genome shotgun (WGS) entry which is preliminary data.</text>
</comment>
<dbReference type="PANTHER" id="PTHR43353">
    <property type="entry name" value="SUCCINATE-SEMIALDEHYDE DEHYDROGENASE, MITOCHONDRIAL"/>
    <property type="match status" value="1"/>
</dbReference>
<name>A0A4Q7TSY9_9MICO</name>
<dbReference type="Pfam" id="PF00171">
    <property type="entry name" value="Aldedh"/>
    <property type="match status" value="1"/>
</dbReference>
<feature type="chain" id="PRO_5039113539" evidence="2">
    <location>
        <begin position="25"/>
        <end position="501"/>
    </location>
</feature>
<dbReference type="AlphaFoldDB" id="A0A4Q7TSY9"/>
<accession>A0A4Q7TSY9</accession>
<sequence>MSATSPPALDAVLAAAAAAAPTLAAATPRARAQLLIALADGLSDAGAELTAIAADETGLGEARLTGEVARTAVQLRLFAETVLTGGALGARIDEADPAFALGHRPDLRRSHRPVGPVLNFAASNFPFAFSVLGGDTASILAAGCPVIVKAHSGHPLLSDATGAVAQRVIAELGFPAGTLQVVHGHDAGVVALTDARVRAGSFTGSTAGGRALADLAAARPAPIPFFGELGSVNPVVVTAAAVAERAPELASGYLASVAGSAGQLCTKPGVLLTATPGPIAAALSRLPRVPEHRLLGARITESYRERRAALLTLPGVTPIIEGSIRIENDGTGWVTPTIVSASLATVLAHRQLLADETFGPLSVLAELPPAADPAAVLDELFEGSLTGTVHISATERAAPGPELARLAEVLAQRAGRVIFDEWPTGVAVSPAQQHGGPWPATTNDTSTSVGSAAISRFLRPVAFQNAPQALLPAELTDANPLGVRQERSRAGESLHWGAPRP</sequence>
<reference evidence="4 5" key="1">
    <citation type="journal article" date="2015" name="Stand. Genomic Sci.">
        <title>Genomic Encyclopedia of Bacterial and Archaeal Type Strains, Phase III: the genomes of soil and plant-associated and newly described type strains.</title>
        <authorList>
            <person name="Whitman W.B."/>
            <person name="Woyke T."/>
            <person name="Klenk H.P."/>
            <person name="Zhou Y."/>
            <person name="Lilburn T.G."/>
            <person name="Beck B.J."/>
            <person name="De Vos P."/>
            <person name="Vandamme P."/>
            <person name="Eisen J.A."/>
            <person name="Garrity G."/>
            <person name="Hugenholtz P."/>
            <person name="Kyrpides N.C."/>
        </authorList>
    </citation>
    <scope>NUCLEOTIDE SEQUENCE [LARGE SCALE GENOMIC DNA]</scope>
    <source>
        <strain evidence="4 5">RF6</strain>
    </source>
</reference>
<dbReference type="InterPro" id="IPR050740">
    <property type="entry name" value="Aldehyde_DH_Superfamily"/>
</dbReference>
<keyword evidence="5" id="KW-1185">Reference proteome</keyword>
<dbReference type="InterPro" id="IPR015590">
    <property type="entry name" value="Aldehyde_DH_dom"/>
</dbReference>
<proteinExistence type="predicted"/>
<dbReference type="Proteomes" id="UP000291832">
    <property type="component" value="Unassembled WGS sequence"/>
</dbReference>